<reference evidence="2" key="2">
    <citation type="submission" date="2022-01" db="EMBL/GenBank/DDBJ databases">
        <authorList>
            <person name="Yamashiro T."/>
            <person name="Shiraishi A."/>
            <person name="Satake H."/>
            <person name="Nakayama K."/>
        </authorList>
    </citation>
    <scope>NUCLEOTIDE SEQUENCE</scope>
</reference>
<dbReference type="EMBL" id="BQNB010011148">
    <property type="protein sequence ID" value="GJS86811.1"/>
    <property type="molecule type" value="Genomic_DNA"/>
</dbReference>
<proteinExistence type="predicted"/>
<comment type="caution">
    <text evidence="2">The sequence shown here is derived from an EMBL/GenBank/DDBJ whole genome shotgun (WGS) entry which is preliminary data.</text>
</comment>
<keyword evidence="1" id="KW-0472">Membrane</keyword>
<name>A0ABQ4ZAP1_9ASTR</name>
<sequence length="327" mass="37791">MNLWVCCGEDSIIPCAQGFGPERDKTCNFPESDHSGIFFHGAQDEFYFTLIFCICRKHRFLYHFPVRSESDVDRRFWNTVFNVHHWVQKRFDQGMCYLFFSYTTTAFPCLLLSRQFGSFSDTGIPRSVTTPPKGARPCGKKCFKLIYLRPFKDQDHYLLHEDVDSFELITYVNKCKEGFPFTYNFVEAYAWKFSLSERSWLWIGLTVLWLWSFLVSTLWVADCMLATFDRSRTSMDVVIACQVVYYHLGKPSIKGVEEMELTYSSLVSSTAFLSDDSPQHLQNWVSGCHSYSQKFFPMSSTGRVAGTFAEAGMLGRSCITHDCPLII</sequence>
<gene>
    <name evidence="2" type="ORF">Tco_0769447</name>
</gene>
<keyword evidence="1" id="KW-0812">Transmembrane</keyword>
<accession>A0ABQ4ZAP1</accession>
<protein>
    <submittedName>
        <fullName evidence="2">Uncharacterized protein</fullName>
    </submittedName>
</protein>
<organism evidence="2 3">
    <name type="scientific">Tanacetum coccineum</name>
    <dbReference type="NCBI Taxonomy" id="301880"/>
    <lineage>
        <taxon>Eukaryota</taxon>
        <taxon>Viridiplantae</taxon>
        <taxon>Streptophyta</taxon>
        <taxon>Embryophyta</taxon>
        <taxon>Tracheophyta</taxon>
        <taxon>Spermatophyta</taxon>
        <taxon>Magnoliopsida</taxon>
        <taxon>eudicotyledons</taxon>
        <taxon>Gunneridae</taxon>
        <taxon>Pentapetalae</taxon>
        <taxon>asterids</taxon>
        <taxon>campanulids</taxon>
        <taxon>Asterales</taxon>
        <taxon>Asteraceae</taxon>
        <taxon>Asteroideae</taxon>
        <taxon>Anthemideae</taxon>
        <taxon>Anthemidinae</taxon>
        <taxon>Tanacetum</taxon>
    </lineage>
</organism>
<evidence type="ECO:0000256" key="1">
    <source>
        <dbReference type="SAM" id="Phobius"/>
    </source>
</evidence>
<keyword evidence="1" id="KW-1133">Transmembrane helix</keyword>
<keyword evidence="3" id="KW-1185">Reference proteome</keyword>
<evidence type="ECO:0000313" key="3">
    <source>
        <dbReference type="Proteomes" id="UP001151760"/>
    </source>
</evidence>
<reference evidence="2" key="1">
    <citation type="journal article" date="2022" name="Int. J. Mol. Sci.">
        <title>Draft Genome of Tanacetum Coccineum: Genomic Comparison of Closely Related Tanacetum-Family Plants.</title>
        <authorList>
            <person name="Yamashiro T."/>
            <person name="Shiraishi A."/>
            <person name="Nakayama K."/>
            <person name="Satake H."/>
        </authorList>
    </citation>
    <scope>NUCLEOTIDE SEQUENCE</scope>
</reference>
<dbReference type="Proteomes" id="UP001151760">
    <property type="component" value="Unassembled WGS sequence"/>
</dbReference>
<evidence type="ECO:0000313" key="2">
    <source>
        <dbReference type="EMBL" id="GJS86811.1"/>
    </source>
</evidence>
<feature type="transmembrane region" description="Helical" evidence="1">
    <location>
        <begin position="200"/>
        <end position="221"/>
    </location>
</feature>